<reference evidence="1 2" key="2">
    <citation type="journal article" date="2009" name="BMC Genomics">
        <title>Identification of transcriptional signals in Encephalitozoon cuniculi widespread among Microsporidia phylum: support for accurate structural genome annotation.</title>
        <authorList>
            <person name="Peyretaillade E."/>
            <person name="Goncalves O."/>
            <person name="Terrat S."/>
            <person name="Dugat-Bony E."/>
            <person name="Wincker P."/>
            <person name="Cornman R.S."/>
            <person name="Evans J.D."/>
            <person name="Delbac F."/>
            <person name="Peyret P."/>
        </authorList>
    </citation>
    <scope>NUCLEOTIDE SEQUENCE [LARGE SCALE GENOMIC DNA]</scope>
    <source>
        <strain evidence="1 2">GB-M1</strain>
    </source>
</reference>
<dbReference type="RefSeq" id="NP_584656.1">
    <property type="nucleotide sequence ID" value="NM_001040845.1"/>
</dbReference>
<evidence type="ECO:0000313" key="1">
    <source>
        <dbReference type="EMBL" id="CAD25160.1"/>
    </source>
</evidence>
<sequence length="291" mass="33526">MIFDYGIYFSRKVSVCLHEGCILIGSRTTFTVVKVEIADRCHLFLHPGAKRKRSYIERIASDPRLILRSSGDPKVNLKLYVSFVTGGKYRPSIRGNRRQKMIGNAIEGKKATWKDIAAKDVYGYDKLLSVLGIDMDLGPLAGLKRKIMNMLRHVNDEENTADERETIRRILRNESDPPGKLTFALMAHYDFCTKNEVFSFMDELGKEYGKMLDLILYDRLESSVEECRIDHPFYNEVALFNSFVKCKDDILHFDRKALEKDVFHTINERGIRDFITKKVEMFYASGGGLIK</sequence>
<gene>
    <name evidence="1" type="ordered locus">ECU02_1310</name>
</gene>
<evidence type="ECO:0000313" key="2">
    <source>
        <dbReference type="Proteomes" id="UP000000819"/>
    </source>
</evidence>
<name>Q8SWA1_ENCCU</name>
<dbReference type="InParanoid" id="Q8SWA1"/>
<dbReference type="VEuPathDB" id="MicrosporidiaDB:ECU02_1310"/>
<organism evidence="1 2">
    <name type="scientific">Encephalitozoon cuniculi (strain GB-M1)</name>
    <name type="common">Microsporidian parasite</name>
    <dbReference type="NCBI Taxonomy" id="284813"/>
    <lineage>
        <taxon>Eukaryota</taxon>
        <taxon>Fungi</taxon>
        <taxon>Fungi incertae sedis</taxon>
        <taxon>Microsporidia</taxon>
        <taxon>Unikaryonidae</taxon>
        <taxon>Encephalitozoon</taxon>
    </lineage>
</organism>
<dbReference type="GeneID" id="858646"/>
<dbReference type="OMA" id="VEECRID"/>
<protein>
    <submittedName>
        <fullName evidence="1">Uncharacterized protein</fullName>
    </submittedName>
</protein>
<dbReference type="KEGG" id="ecu:ECU02_1310"/>
<dbReference type="Proteomes" id="UP000000819">
    <property type="component" value="Chromosome II"/>
</dbReference>
<dbReference type="HOGENOM" id="CLU_950032_0_0_1"/>
<dbReference type="AlphaFoldDB" id="Q8SWA1"/>
<reference evidence="1 2" key="1">
    <citation type="journal article" date="2001" name="Nature">
        <title>Genome sequence and gene compaction of the eukaryote parasite Encephalitozoon cuniculi.</title>
        <authorList>
            <person name="Katinka M.D."/>
            <person name="Duprat S."/>
            <person name="Cornillot E."/>
            <person name="Metenier G."/>
            <person name="Thomarat F."/>
            <person name="Prensier G."/>
            <person name="Barbe V."/>
            <person name="Peyretaillade E."/>
            <person name="Brottier P."/>
            <person name="Wincker P."/>
            <person name="Delbac F."/>
            <person name="El Alaoui H."/>
            <person name="Peyret P."/>
            <person name="Saurin W."/>
            <person name="Gouy M."/>
            <person name="Weissenbach J."/>
            <person name="Vivares C.P."/>
        </authorList>
    </citation>
    <scope>NUCLEOTIDE SEQUENCE [LARGE SCALE GENOMIC DNA]</scope>
    <source>
        <strain evidence="1 2">GB-M1</strain>
    </source>
</reference>
<dbReference type="OrthoDB" id="2191075at2759"/>
<keyword evidence="2" id="KW-1185">Reference proteome</keyword>
<proteinExistence type="predicted"/>
<dbReference type="EMBL" id="AL590442">
    <property type="protein sequence ID" value="CAD25160.1"/>
    <property type="molecule type" value="Genomic_DNA"/>
</dbReference>
<accession>Q8SWA1</accession>